<dbReference type="GO" id="GO:0005852">
    <property type="term" value="C:eukaryotic translation initiation factor 3 complex"/>
    <property type="evidence" value="ECO:0007669"/>
    <property type="project" value="UniProtKB-UniRule"/>
</dbReference>
<evidence type="ECO:0000259" key="7">
    <source>
        <dbReference type="PROSITE" id="PS50250"/>
    </source>
</evidence>
<dbReference type="SMART" id="SM00088">
    <property type="entry name" value="PINT"/>
    <property type="match status" value="1"/>
</dbReference>
<feature type="domain" description="PCI" evidence="7">
    <location>
        <begin position="595"/>
        <end position="769"/>
    </location>
</feature>
<feature type="compositionally biased region" description="Acidic residues" evidence="6">
    <location>
        <begin position="11"/>
        <end position="47"/>
    </location>
</feature>
<name>A0A6A6I1H0_9PLEO</name>
<comment type="similarity">
    <text evidence="4">Belongs to the eIF-3 subunit C family.</text>
</comment>
<dbReference type="FunFam" id="1.10.10.10:FF:000300">
    <property type="entry name" value="Eukaryotic translation initiation factor 3 subunit C"/>
    <property type="match status" value="1"/>
</dbReference>
<dbReference type="InterPro" id="IPR058999">
    <property type="entry name" value="EIF3CL_C"/>
</dbReference>
<dbReference type="GO" id="GO:0031369">
    <property type="term" value="F:translation initiation factor binding"/>
    <property type="evidence" value="ECO:0007669"/>
    <property type="project" value="InterPro"/>
</dbReference>
<dbReference type="InterPro" id="IPR036388">
    <property type="entry name" value="WH-like_DNA-bd_sf"/>
</dbReference>
<evidence type="ECO:0000256" key="6">
    <source>
        <dbReference type="SAM" id="MobiDB-lite"/>
    </source>
</evidence>
<dbReference type="HAMAP" id="MF_03002">
    <property type="entry name" value="eIF3c"/>
    <property type="match status" value="1"/>
</dbReference>
<evidence type="ECO:0000313" key="8">
    <source>
        <dbReference type="EMBL" id="KAF2244117.1"/>
    </source>
</evidence>
<keyword evidence="2 4" id="KW-0396">Initiation factor</keyword>
<dbReference type="GO" id="GO:0033290">
    <property type="term" value="C:eukaryotic 48S preinitiation complex"/>
    <property type="evidence" value="ECO:0007669"/>
    <property type="project" value="UniProtKB-UniRule"/>
</dbReference>
<proteinExistence type="inferred from homology"/>
<evidence type="ECO:0000256" key="5">
    <source>
        <dbReference type="SAM" id="Coils"/>
    </source>
</evidence>
<dbReference type="PANTHER" id="PTHR13937">
    <property type="entry name" value="EUKARYOTIC TRANSLATION INITATION FACTOR 3, SUBUNIT 8 EIF3S8 -RELATED"/>
    <property type="match status" value="1"/>
</dbReference>
<dbReference type="PANTHER" id="PTHR13937:SF0">
    <property type="entry name" value="EUKARYOTIC TRANSLATION INITIATION FACTOR 3 SUBUNIT C-RELATED"/>
    <property type="match status" value="1"/>
</dbReference>
<dbReference type="Proteomes" id="UP000800094">
    <property type="component" value="Unassembled WGS sequence"/>
</dbReference>
<evidence type="ECO:0000256" key="2">
    <source>
        <dbReference type="ARBA" id="ARBA00022540"/>
    </source>
</evidence>
<evidence type="ECO:0000256" key="4">
    <source>
        <dbReference type="HAMAP-Rule" id="MF_03002"/>
    </source>
</evidence>
<feature type="compositionally biased region" description="Gly residues" evidence="6">
    <location>
        <begin position="812"/>
        <end position="836"/>
    </location>
</feature>
<dbReference type="Pfam" id="PF05470">
    <property type="entry name" value="eIF-3c_N"/>
    <property type="match status" value="1"/>
</dbReference>
<feature type="coiled-coil region" evidence="5">
    <location>
        <begin position="167"/>
        <end position="194"/>
    </location>
</feature>
<keyword evidence="1 4" id="KW-0963">Cytoplasm</keyword>
<dbReference type="Gene3D" id="1.10.10.10">
    <property type="entry name" value="Winged helix-like DNA-binding domain superfamily/Winged helix DNA-binding domain"/>
    <property type="match status" value="1"/>
</dbReference>
<feature type="region of interest" description="Disordered" evidence="6">
    <location>
        <begin position="1"/>
        <end position="75"/>
    </location>
</feature>
<dbReference type="EMBL" id="ML987203">
    <property type="protein sequence ID" value="KAF2244117.1"/>
    <property type="molecule type" value="Genomic_DNA"/>
</dbReference>
<evidence type="ECO:0000256" key="3">
    <source>
        <dbReference type="ARBA" id="ARBA00022917"/>
    </source>
</evidence>
<dbReference type="Pfam" id="PF01399">
    <property type="entry name" value="PCI"/>
    <property type="match status" value="1"/>
</dbReference>
<dbReference type="OrthoDB" id="29647at2759"/>
<dbReference type="GO" id="GO:0003743">
    <property type="term" value="F:translation initiation factor activity"/>
    <property type="evidence" value="ECO:0007669"/>
    <property type="project" value="UniProtKB-UniRule"/>
</dbReference>
<dbReference type="AlphaFoldDB" id="A0A6A6I1H0"/>
<comment type="subcellular location">
    <subcellularLocation>
        <location evidence="4">Cytoplasm</location>
    </subcellularLocation>
</comment>
<keyword evidence="3 4" id="KW-0648">Protein biosynthesis</keyword>
<accession>A0A6A6I1H0</accession>
<dbReference type="GO" id="GO:0003723">
    <property type="term" value="F:RNA binding"/>
    <property type="evidence" value="ECO:0007669"/>
    <property type="project" value="InterPro"/>
</dbReference>
<dbReference type="SUPFAM" id="SSF46785">
    <property type="entry name" value="Winged helix' DNA-binding domain"/>
    <property type="match status" value="1"/>
</dbReference>
<dbReference type="InterPro" id="IPR008905">
    <property type="entry name" value="EIF3C_N_dom"/>
</dbReference>
<dbReference type="GO" id="GO:0016282">
    <property type="term" value="C:eukaryotic 43S preinitiation complex"/>
    <property type="evidence" value="ECO:0007669"/>
    <property type="project" value="UniProtKB-UniRule"/>
</dbReference>
<dbReference type="PROSITE" id="PS50250">
    <property type="entry name" value="PCI"/>
    <property type="match status" value="1"/>
</dbReference>
<dbReference type="Pfam" id="PF26569">
    <property type="entry name" value="EIF3CL_C"/>
    <property type="match status" value="1"/>
</dbReference>
<comment type="subunit">
    <text evidence="4">Component of the eukaryotic translation initiation factor 3 (eIF-3) complex.</text>
</comment>
<keyword evidence="9" id="KW-1185">Reference proteome</keyword>
<evidence type="ECO:0000313" key="9">
    <source>
        <dbReference type="Proteomes" id="UP000800094"/>
    </source>
</evidence>
<dbReference type="InterPro" id="IPR036390">
    <property type="entry name" value="WH_DNA-bd_sf"/>
</dbReference>
<feature type="region of interest" description="Disordered" evidence="6">
    <location>
        <begin position="795"/>
        <end position="851"/>
    </location>
</feature>
<protein>
    <recommendedName>
        <fullName evidence="4">Eukaryotic translation initiation factor 3 subunit C</fullName>
        <shortName evidence="4">eIF3c</shortName>
    </recommendedName>
    <alternativeName>
        <fullName evidence="4">Eukaryotic translation initiation factor 3 93 kDa subunit homolog</fullName>
        <shortName evidence="4">eIF3 p93</shortName>
    </alternativeName>
    <alternativeName>
        <fullName evidence="4">Translation initiation factor eIF3, p93 subunit homolog</fullName>
    </alternativeName>
</protein>
<sequence length="851" mass="96544">MSRFFTASDSSSEESSDEELYSGEEEESHEEESEEESEEGSEEESSGDETGANRFLRDASSESESDEEDGAKVLKSAKDKRFEELEGTVRSIENAEKINDWAVISEQFDKLNRQIPALIKQNDGKVPKLYIQAIADLETVMLETIEKQKVTPKKMNAINTRGLNAVRQRIRKNNKDYAKDIDAYRENKDEFMREEEVEETPKEKKKKQKILPLDAGAVAEADDEGFTMVGAGGRAVQYTPESILKHLRSIVEQRGRKNTDRMEHIRTLEKLFDVAINDYQRVRVLLTLISTRFDLTSGTGSQMVQEQWKLAQQEFNQLLNILEGTKDIVVIENAEEWEDDEKLPAIIPGETFKIPGSVVSFVERLDDELTRSLQHIDPHTSEYIDRLTDEGSLYSALVRTLVYVESLKKQPNLELPQESLNRVMMRRLEHVYFKPSQVVTILESNTWKAMPSNLDSEITPRAISNDTTSLVQRLCTYLFKFSEGIIRARAMLCQVYFFALHDQYYKARDMMLMSHLQDTISNFDVNTQILFNRALVQVGLCAFRAGLVYEAQTSLQEICGSNRQKELLAQGLQLQRFSQISPEQERLERQRQLPFHMHINLELLECVYLTCSMLLEIPLLAQIGSSPDIKKRVISKTYRRLLEYHERQIFTGPPENTRDHVMQASKALSAGEWKKAADFINSIKIWELMANSAKIKDMLSAQIQEEGLRTYLFTYAPFYDTLAISTLASMFDLSERKVSAVVSKMISHEELAAALDQVNSAIIFRKGVELSRLQTMALSLSDKASGLIEANEKTLEQRTQGTANAFERQHQGGRGGRGGRGRGGGQRGPGRMGGGRNQQFTGGALGRAIQA</sequence>
<dbReference type="InterPro" id="IPR000717">
    <property type="entry name" value="PCI_dom"/>
</dbReference>
<reference evidence="8" key="1">
    <citation type="journal article" date="2020" name="Stud. Mycol.">
        <title>101 Dothideomycetes genomes: a test case for predicting lifestyles and emergence of pathogens.</title>
        <authorList>
            <person name="Haridas S."/>
            <person name="Albert R."/>
            <person name="Binder M."/>
            <person name="Bloem J."/>
            <person name="Labutti K."/>
            <person name="Salamov A."/>
            <person name="Andreopoulos B."/>
            <person name="Baker S."/>
            <person name="Barry K."/>
            <person name="Bills G."/>
            <person name="Bluhm B."/>
            <person name="Cannon C."/>
            <person name="Castanera R."/>
            <person name="Culley D."/>
            <person name="Daum C."/>
            <person name="Ezra D."/>
            <person name="Gonzalez J."/>
            <person name="Henrissat B."/>
            <person name="Kuo A."/>
            <person name="Liang C."/>
            <person name="Lipzen A."/>
            <person name="Lutzoni F."/>
            <person name="Magnuson J."/>
            <person name="Mondo S."/>
            <person name="Nolan M."/>
            <person name="Ohm R."/>
            <person name="Pangilinan J."/>
            <person name="Park H.-J."/>
            <person name="Ramirez L."/>
            <person name="Alfaro M."/>
            <person name="Sun H."/>
            <person name="Tritt A."/>
            <person name="Yoshinaga Y."/>
            <person name="Zwiers L.-H."/>
            <person name="Turgeon B."/>
            <person name="Goodwin S."/>
            <person name="Spatafora J."/>
            <person name="Crous P."/>
            <person name="Grigoriev I."/>
        </authorList>
    </citation>
    <scope>NUCLEOTIDE SEQUENCE</scope>
    <source>
        <strain evidence="8">CBS 122368</strain>
    </source>
</reference>
<dbReference type="InterPro" id="IPR027516">
    <property type="entry name" value="EIF3C"/>
</dbReference>
<keyword evidence="5" id="KW-0175">Coiled coil</keyword>
<organism evidence="8 9">
    <name type="scientific">Trematosphaeria pertusa</name>
    <dbReference type="NCBI Taxonomy" id="390896"/>
    <lineage>
        <taxon>Eukaryota</taxon>
        <taxon>Fungi</taxon>
        <taxon>Dikarya</taxon>
        <taxon>Ascomycota</taxon>
        <taxon>Pezizomycotina</taxon>
        <taxon>Dothideomycetes</taxon>
        <taxon>Pleosporomycetidae</taxon>
        <taxon>Pleosporales</taxon>
        <taxon>Massarineae</taxon>
        <taxon>Trematosphaeriaceae</taxon>
        <taxon>Trematosphaeria</taxon>
    </lineage>
</organism>
<dbReference type="GO" id="GO:0001732">
    <property type="term" value="P:formation of cytoplasmic translation initiation complex"/>
    <property type="evidence" value="ECO:0007669"/>
    <property type="project" value="UniProtKB-UniRule"/>
</dbReference>
<evidence type="ECO:0000256" key="1">
    <source>
        <dbReference type="ARBA" id="ARBA00022490"/>
    </source>
</evidence>
<gene>
    <name evidence="4" type="primary">NIP1</name>
    <name evidence="8" type="ORF">BU26DRAFT_464145</name>
</gene>
<comment type="function">
    <text evidence="4">Component of the eukaryotic translation initiation factor 3 (eIF-3) complex, which is involved in protein synthesis of a specialized repertoire of mRNAs and, together with other initiation factors, stimulates binding of mRNA and methionyl-tRNAi to the 40S ribosome. The eIF-3 complex specifically targets and initiates translation of a subset of mRNAs involved in cell proliferation.</text>
</comment>